<gene>
    <name evidence="1" type="ORF">EVA_19893</name>
</gene>
<sequence>LTDGTPLEQGVGRSYIAFIPTYGDVIYE</sequence>
<feature type="non-terminal residue" evidence="1">
    <location>
        <position position="1"/>
    </location>
</feature>
<dbReference type="EMBL" id="AMCI01007820">
    <property type="protein sequence ID" value="EJW92001.1"/>
    <property type="molecule type" value="Genomic_DNA"/>
</dbReference>
<name>J9FAR6_9ZZZZ</name>
<protein>
    <submittedName>
        <fullName evidence="1">Uncharacterized protein</fullName>
    </submittedName>
</protein>
<comment type="caution">
    <text evidence="1">The sequence shown here is derived from an EMBL/GenBank/DDBJ whole genome shotgun (WGS) entry which is preliminary data.</text>
</comment>
<accession>J9FAR6</accession>
<evidence type="ECO:0000313" key="1">
    <source>
        <dbReference type="EMBL" id="EJW92001.1"/>
    </source>
</evidence>
<dbReference type="AlphaFoldDB" id="J9FAR6"/>
<reference evidence="1" key="1">
    <citation type="journal article" date="2012" name="PLoS ONE">
        <title>Gene sets for utilization of primary and secondary nutrition supplies in the distal gut of endangered iberian lynx.</title>
        <authorList>
            <person name="Alcaide M."/>
            <person name="Messina E."/>
            <person name="Richter M."/>
            <person name="Bargiela R."/>
            <person name="Peplies J."/>
            <person name="Huws S.A."/>
            <person name="Newbold C.J."/>
            <person name="Golyshin P.N."/>
            <person name="Simon M.A."/>
            <person name="Lopez G."/>
            <person name="Yakimov M.M."/>
            <person name="Ferrer M."/>
        </authorList>
    </citation>
    <scope>NUCLEOTIDE SEQUENCE</scope>
</reference>
<proteinExistence type="predicted"/>
<organism evidence="1">
    <name type="scientific">gut metagenome</name>
    <dbReference type="NCBI Taxonomy" id="749906"/>
    <lineage>
        <taxon>unclassified sequences</taxon>
        <taxon>metagenomes</taxon>
        <taxon>organismal metagenomes</taxon>
    </lineage>
</organism>